<dbReference type="Gene3D" id="3.30.1390.10">
    <property type="match status" value="1"/>
</dbReference>
<protein>
    <recommendedName>
        <fullName evidence="3">Ribosomal protein L7/L12 C-terminal domain-containing protein</fullName>
    </recommendedName>
</protein>
<gene>
    <name evidence="1" type="ORF">ACFPZJ_09750</name>
</gene>
<proteinExistence type="predicted"/>
<accession>A0ABW0UP40</accession>
<dbReference type="Proteomes" id="UP001596154">
    <property type="component" value="Unassembled WGS sequence"/>
</dbReference>
<sequence>MAITTLLFALVVLLALITLQSRIAQADRRAARIERKLDHILDHLGLREHEPWREEVAALVRDGRRTRAIKAYREATGAGLLEAKEAVDRLG</sequence>
<evidence type="ECO:0000313" key="1">
    <source>
        <dbReference type="EMBL" id="MFC5634060.1"/>
    </source>
</evidence>
<evidence type="ECO:0000313" key="2">
    <source>
        <dbReference type="Proteomes" id="UP001596154"/>
    </source>
</evidence>
<evidence type="ECO:0008006" key="3">
    <source>
        <dbReference type="Google" id="ProtNLM"/>
    </source>
</evidence>
<name>A0ABW0UP40_9ACTN</name>
<dbReference type="RefSeq" id="WP_381019593.1">
    <property type="nucleotide sequence ID" value="NZ_JBHSNY010000003.1"/>
</dbReference>
<reference evidence="2" key="1">
    <citation type="journal article" date="2019" name="Int. J. Syst. Evol. Microbiol.">
        <title>The Global Catalogue of Microorganisms (GCM) 10K type strain sequencing project: providing services to taxonomists for standard genome sequencing and annotation.</title>
        <authorList>
            <consortium name="The Broad Institute Genomics Platform"/>
            <consortium name="The Broad Institute Genome Sequencing Center for Infectious Disease"/>
            <person name="Wu L."/>
            <person name="Ma J."/>
        </authorList>
    </citation>
    <scope>NUCLEOTIDE SEQUENCE [LARGE SCALE GENOMIC DNA]</scope>
    <source>
        <strain evidence="2">CGMCC 4.7248</strain>
    </source>
</reference>
<comment type="caution">
    <text evidence="1">The sequence shown here is derived from an EMBL/GenBank/DDBJ whole genome shotgun (WGS) entry which is preliminary data.</text>
</comment>
<keyword evidence="2" id="KW-1185">Reference proteome</keyword>
<dbReference type="EMBL" id="JBHSNY010000003">
    <property type="protein sequence ID" value="MFC5634060.1"/>
    <property type="molecule type" value="Genomic_DNA"/>
</dbReference>
<organism evidence="1 2">
    <name type="scientific">Streptomyces bullii</name>
    <dbReference type="NCBI Taxonomy" id="349910"/>
    <lineage>
        <taxon>Bacteria</taxon>
        <taxon>Bacillati</taxon>
        <taxon>Actinomycetota</taxon>
        <taxon>Actinomycetes</taxon>
        <taxon>Kitasatosporales</taxon>
        <taxon>Streptomycetaceae</taxon>
        <taxon>Streptomyces</taxon>
    </lineage>
</organism>
<dbReference type="InterPro" id="IPR014719">
    <property type="entry name" value="Ribosomal_bL12_C/ClpS-like"/>
</dbReference>